<reference evidence="2 3" key="1">
    <citation type="submission" date="2016-10" db="EMBL/GenBank/DDBJ databases">
        <authorList>
            <person name="de Groot N.N."/>
        </authorList>
    </citation>
    <scope>NUCLEOTIDE SEQUENCE [LARGE SCALE GENOMIC DNA]</scope>
    <source>
        <strain evidence="2 3">APO</strain>
    </source>
</reference>
<sequence>MTKHVLLYILLAVLFLPPLLLFIPIGFFIMLLLVPLIPYLTSMEVIEKLRDRLFSFFFVEKENKEDNVKEASEKSEENTEVLKWSSWIDRYGLIVALIVSIAIIIRWDGWAMALGQIAFIFLSGFGVITLKKPKK</sequence>
<protein>
    <submittedName>
        <fullName evidence="2">Uncharacterized protein</fullName>
    </submittedName>
</protein>
<evidence type="ECO:0000313" key="3">
    <source>
        <dbReference type="Proteomes" id="UP000199230"/>
    </source>
</evidence>
<name>A0A1H3RF82_9FIRM</name>
<organism evidence="2 3">
    <name type="scientific">Tindallia californiensis</name>
    <dbReference type="NCBI Taxonomy" id="159292"/>
    <lineage>
        <taxon>Bacteria</taxon>
        <taxon>Bacillati</taxon>
        <taxon>Bacillota</taxon>
        <taxon>Clostridia</taxon>
        <taxon>Peptostreptococcales</taxon>
        <taxon>Tindalliaceae</taxon>
        <taxon>Tindallia</taxon>
    </lineage>
</organism>
<dbReference type="RefSeq" id="WP_093315655.1">
    <property type="nucleotide sequence ID" value="NZ_FNPV01000019.1"/>
</dbReference>
<keyword evidence="1" id="KW-1133">Transmembrane helix</keyword>
<gene>
    <name evidence="2" type="ORF">SAMN05192546_1193</name>
</gene>
<dbReference type="Proteomes" id="UP000199230">
    <property type="component" value="Unassembled WGS sequence"/>
</dbReference>
<proteinExistence type="predicted"/>
<feature type="transmembrane region" description="Helical" evidence="1">
    <location>
        <begin position="91"/>
        <end position="107"/>
    </location>
</feature>
<keyword evidence="3" id="KW-1185">Reference proteome</keyword>
<evidence type="ECO:0000256" key="1">
    <source>
        <dbReference type="SAM" id="Phobius"/>
    </source>
</evidence>
<keyword evidence="1" id="KW-0472">Membrane</keyword>
<feature type="transmembrane region" description="Helical" evidence="1">
    <location>
        <begin position="6"/>
        <end position="34"/>
    </location>
</feature>
<accession>A0A1H3RF82</accession>
<feature type="transmembrane region" description="Helical" evidence="1">
    <location>
        <begin position="113"/>
        <end position="130"/>
    </location>
</feature>
<keyword evidence="1" id="KW-0812">Transmembrane</keyword>
<dbReference type="OrthoDB" id="9865767at2"/>
<evidence type="ECO:0000313" key="2">
    <source>
        <dbReference type="EMBL" id="SDZ23921.1"/>
    </source>
</evidence>
<dbReference type="AlphaFoldDB" id="A0A1H3RF82"/>
<dbReference type="EMBL" id="FNPV01000019">
    <property type="protein sequence ID" value="SDZ23921.1"/>
    <property type="molecule type" value="Genomic_DNA"/>
</dbReference>